<protein>
    <submittedName>
        <fullName evidence="2">Rad51 domain-containing protein</fullName>
    </submittedName>
</protein>
<evidence type="ECO:0000313" key="1">
    <source>
        <dbReference type="Proteomes" id="UP000095280"/>
    </source>
</evidence>
<dbReference type="WBParaSite" id="maker-unitig_44847-snap-gene-0.1-mRNA-1">
    <property type="protein sequence ID" value="maker-unitig_44847-snap-gene-0.1-mRNA-1"/>
    <property type="gene ID" value="maker-unitig_44847-snap-gene-0.1"/>
</dbReference>
<dbReference type="Proteomes" id="UP000095280">
    <property type="component" value="Unplaced"/>
</dbReference>
<proteinExistence type="predicted"/>
<dbReference type="AlphaFoldDB" id="A0A1I8FRY3"/>
<accession>A0A1I8FRY3</accession>
<evidence type="ECO:0000313" key="2">
    <source>
        <dbReference type="WBParaSite" id="maker-unitig_44847-snap-gene-0.1-mRNA-1"/>
    </source>
</evidence>
<sequence length="233" mass="27068">MDVDSRKQRRKSRILLVDGSFASEAHDARFLAGPPAERPEWNSMRSLHRHWRPHRARLLWSAADYDFDTRRFAKKSAKLLTSWTLCEYAAMLSSALRQYSTLQHLSHAFNCRRHRRRDVFVGICPKFALTPRTKFVTKEAMRRILESLQPSWMEADLCYSWSRIPRAEEEKILELELMRSASQLAGYSRVSSNFIDPVDDFEGFESDSDAFGQIRISRGIHGRGQFVCGRAQP</sequence>
<organism evidence="1 2">
    <name type="scientific">Macrostomum lignano</name>
    <dbReference type="NCBI Taxonomy" id="282301"/>
    <lineage>
        <taxon>Eukaryota</taxon>
        <taxon>Metazoa</taxon>
        <taxon>Spiralia</taxon>
        <taxon>Lophotrochozoa</taxon>
        <taxon>Platyhelminthes</taxon>
        <taxon>Rhabditophora</taxon>
        <taxon>Macrostomorpha</taxon>
        <taxon>Macrostomida</taxon>
        <taxon>Macrostomidae</taxon>
        <taxon>Macrostomum</taxon>
    </lineage>
</organism>
<keyword evidence="1" id="KW-1185">Reference proteome</keyword>
<reference evidence="2" key="1">
    <citation type="submission" date="2016-11" db="UniProtKB">
        <authorList>
            <consortium name="WormBaseParasite"/>
        </authorList>
    </citation>
    <scope>IDENTIFICATION</scope>
</reference>
<name>A0A1I8FRY3_9PLAT</name>